<dbReference type="Proteomes" id="UP000274073">
    <property type="component" value="Chromosome"/>
</dbReference>
<organism evidence="1 3">
    <name type="scientific">Chryseobacterium shandongense</name>
    <dbReference type="NCBI Taxonomy" id="1493872"/>
    <lineage>
        <taxon>Bacteria</taxon>
        <taxon>Pseudomonadati</taxon>
        <taxon>Bacteroidota</taxon>
        <taxon>Flavobacteriia</taxon>
        <taxon>Flavobacteriales</taxon>
        <taxon>Weeksellaceae</taxon>
        <taxon>Chryseobacterium group</taxon>
        <taxon>Chryseobacterium</taxon>
    </lineage>
</organism>
<keyword evidence="4" id="KW-1185">Reference proteome</keyword>
<name>A0AAD0YBP1_9FLAO</name>
<accession>A0AAD0YBP1</accession>
<reference evidence="3 4" key="1">
    <citation type="submission" date="2018-11" db="EMBL/GenBank/DDBJ databases">
        <title>Proposal to divide the Flavobacteriaceae and reorganize its genera based on Amino Acid Identity values calculated from whole genome sequences.</title>
        <authorList>
            <person name="Nicholson A.C."/>
            <person name="Gulvik C.A."/>
            <person name="Whitney A.M."/>
            <person name="Humrighouse B.W."/>
            <person name="Bell M."/>
            <person name="Holmes B."/>
            <person name="Steigerwalt A.G."/>
            <person name="Villarma A."/>
            <person name="Sheth M."/>
            <person name="Batra D."/>
            <person name="Pryor J."/>
            <person name="Bernardet J.-F."/>
            <person name="Hugo C."/>
            <person name="Kampfer P."/>
            <person name="Newman J."/>
            <person name="McQuiston J.R."/>
        </authorList>
    </citation>
    <scope>NUCLEOTIDE SEQUENCE [LARGE SCALE GENOMIC DNA]</scope>
    <source>
        <strain evidence="1 3">G0207</strain>
        <strain evidence="2 4">H5143</strain>
    </source>
</reference>
<evidence type="ECO:0000313" key="4">
    <source>
        <dbReference type="Proteomes" id="UP000281741"/>
    </source>
</evidence>
<dbReference type="Proteomes" id="UP000281741">
    <property type="component" value="Chromosome"/>
</dbReference>
<proteinExistence type="predicted"/>
<dbReference type="RefSeq" id="WP_123854218.1">
    <property type="nucleotide sequence ID" value="NZ_CP033912.1"/>
</dbReference>
<dbReference type="AlphaFoldDB" id="A0AAD0YBP1"/>
<evidence type="ECO:0000313" key="2">
    <source>
        <dbReference type="EMBL" id="AZA95150.1"/>
    </source>
</evidence>
<gene>
    <name evidence="1" type="ORF">EG349_08020</name>
    <name evidence="2" type="ORF">EG353_06040</name>
</gene>
<dbReference type="EMBL" id="CP033912">
    <property type="protein sequence ID" value="AZA95150.1"/>
    <property type="molecule type" value="Genomic_DNA"/>
</dbReference>
<protein>
    <submittedName>
        <fullName evidence="1">Uncharacterized protein</fullName>
    </submittedName>
</protein>
<dbReference type="EMBL" id="CP033915">
    <property type="protein sequence ID" value="AZA86737.1"/>
    <property type="molecule type" value="Genomic_DNA"/>
</dbReference>
<sequence length="202" mass="23941">MKDKLYFIKTNPVSAKINLYNKLCSEENSLLTFLEDDKKASLEIIKKKTLDDVEGLTREEFICIFNWFEARYGSDPEELKAQLFIHGIDIFYEISKPLCIENFSKMLKDYEDYLGSRFSFIMNSESFNHFLIYGIFFTGMANSEEKYLFHFLKQDHKVLLALAEKGYEEKRYGLVLQPEMYQYFSDLYDCTKFYKGSVIMLT</sequence>
<evidence type="ECO:0000313" key="3">
    <source>
        <dbReference type="Proteomes" id="UP000274073"/>
    </source>
</evidence>
<evidence type="ECO:0000313" key="1">
    <source>
        <dbReference type="EMBL" id="AZA86737.1"/>
    </source>
</evidence>